<gene>
    <name evidence="1" type="ORF">QR46_2964</name>
</gene>
<organism evidence="1 2">
    <name type="scientific">Giardia duodenalis assemblage B</name>
    <dbReference type="NCBI Taxonomy" id="1394984"/>
    <lineage>
        <taxon>Eukaryota</taxon>
        <taxon>Metamonada</taxon>
        <taxon>Diplomonadida</taxon>
        <taxon>Hexamitidae</taxon>
        <taxon>Giardiinae</taxon>
        <taxon>Giardia</taxon>
    </lineage>
</organism>
<dbReference type="OrthoDB" id="10257647at2759"/>
<dbReference type="AlphaFoldDB" id="A0A132NSH3"/>
<evidence type="ECO:0000313" key="1">
    <source>
        <dbReference type="EMBL" id="KWX13044.1"/>
    </source>
</evidence>
<sequence>MNSLQARSKFVRQRLMRLQTCLASGSTTLENLRGKNSILLAKSNGVALLGISMSLFEASWASDKREVTLLPHNTVLGHCNVDTAVAAVVPTLTVEAVPSKDGGLSPLQMFQNLSETSLTDTESIKLIDNTSHTAREACLSMVITGPPILPVIGCVLQHNKHSWVALYRKGFQCLHLFRYSKGTISDNCNDSNPLIPLDPPVLTLSAPIHGVAPLHDHGAFIIATCERSSSTLYMKPNTPFEVQLHSYLLNESKDERMQLKSPSTTISSTINSFAIDHAQQAFSLITQFAADPQLSAQEKASLITAMTGVYDSALKAIYANVWPVNNQL</sequence>
<reference evidence="1 2" key="1">
    <citation type="journal article" date="2015" name="Mol. Biochem. Parasitol.">
        <title>Identification of polymorphic genes for use in assemblage B genotyping assays through comparative genomics of multiple assemblage B Giardia duodenalis isolates.</title>
        <authorList>
            <person name="Wielinga C."/>
            <person name="Thompson R.C."/>
            <person name="Monis P."/>
            <person name="Ryan U."/>
        </authorList>
    </citation>
    <scope>NUCLEOTIDE SEQUENCE [LARGE SCALE GENOMIC DNA]</scope>
    <source>
        <strain evidence="1 2">BAH15c1</strain>
    </source>
</reference>
<accession>A0A132NSH3</accession>
<dbReference type="EMBL" id="JXTI01000086">
    <property type="protein sequence ID" value="KWX13044.1"/>
    <property type="molecule type" value="Genomic_DNA"/>
</dbReference>
<proteinExistence type="predicted"/>
<comment type="caution">
    <text evidence="1">The sequence shown here is derived from an EMBL/GenBank/DDBJ whole genome shotgun (WGS) entry which is preliminary data.</text>
</comment>
<protein>
    <submittedName>
        <fullName evidence="1">Uncharacterized protein</fullName>
    </submittedName>
</protein>
<dbReference type="Proteomes" id="UP000070089">
    <property type="component" value="Unassembled WGS sequence"/>
</dbReference>
<name>A0A132NSH3_GIAIN</name>
<evidence type="ECO:0000313" key="2">
    <source>
        <dbReference type="Proteomes" id="UP000070089"/>
    </source>
</evidence>
<dbReference type="VEuPathDB" id="GiardiaDB:QR46_2964"/>